<evidence type="ECO:0000256" key="8">
    <source>
        <dbReference type="PIRSR" id="PIRSR608901-2"/>
    </source>
</evidence>
<protein>
    <submittedName>
        <fullName evidence="10">Ceramidase</fullName>
    </submittedName>
</protein>
<evidence type="ECO:0000256" key="7">
    <source>
        <dbReference type="PIRSR" id="PIRSR608901-1"/>
    </source>
</evidence>
<feature type="transmembrane region" description="Helical" evidence="9">
    <location>
        <begin position="127"/>
        <end position="145"/>
    </location>
</feature>
<feature type="binding site" evidence="7">
    <location>
        <position position="41"/>
    </location>
    <ligand>
        <name>Ca(2+)</name>
        <dbReference type="ChEBI" id="CHEBI:29108"/>
    </ligand>
</feature>
<feature type="binding site" evidence="8">
    <location>
        <position position="91"/>
    </location>
    <ligand>
        <name>Zn(2+)</name>
        <dbReference type="ChEBI" id="CHEBI:29105"/>
        <note>catalytic</note>
    </ligand>
</feature>
<reference evidence="10" key="2">
    <citation type="submission" date="2023-05" db="EMBL/GenBank/DDBJ databases">
        <authorList>
            <consortium name="Lawrence Berkeley National Laboratory"/>
            <person name="Steindorff A."/>
            <person name="Hensen N."/>
            <person name="Bonometti L."/>
            <person name="Westerberg I."/>
            <person name="Brannstrom I.O."/>
            <person name="Guillou S."/>
            <person name="Cros-Aarteil S."/>
            <person name="Calhoun S."/>
            <person name="Haridas S."/>
            <person name="Kuo A."/>
            <person name="Mondo S."/>
            <person name="Pangilinan J."/>
            <person name="Riley R."/>
            <person name="Labutti K."/>
            <person name="Andreopoulos B."/>
            <person name="Lipzen A."/>
            <person name="Chen C."/>
            <person name="Yanf M."/>
            <person name="Daum C."/>
            <person name="Ng V."/>
            <person name="Clum A."/>
            <person name="Ohm R."/>
            <person name="Martin F."/>
            <person name="Silar P."/>
            <person name="Natvig D."/>
            <person name="Lalanne C."/>
            <person name="Gautier V."/>
            <person name="Ament-Velasquez S.L."/>
            <person name="Kruys A."/>
            <person name="Hutchinson M.I."/>
            <person name="Powell A.J."/>
            <person name="Barry K."/>
            <person name="Miller A.N."/>
            <person name="Grigoriev I.V."/>
            <person name="Debuchy R."/>
            <person name="Gladieux P."/>
            <person name="Thoren M.H."/>
            <person name="Johannesson H."/>
        </authorList>
    </citation>
    <scope>NUCLEOTIDE SEQUENCE</scope>
    <source>
        <strain evidence="10">CBS 359.72</strain>
    </source>
</reference>
<evidence type="ECO:0000313" key="11">
    <source>
        <dbReference type="Proteomes" id="UP001303647"/>
    </source>
</evidence>
<dbReference type="Proteomes" id="UP001303647">
    <property type="component" value="Unassembled WGS sequence"/>
</dbReference>
<evidence type="ECO:0000256" key="4">
    <source>
        <dbReference type="ARBA" id="ARBA00022801"/>
    </source>
</evidence>
<evidence type="ECO:0000256" key="3">
    <source>
        <dbReference type="ARBA" id="ARBA00022692"/>
    </source>
</evidence>
<evidence type="ECO:0000256" key="1">
    <source>
        <dbReference type="ARBA" id="ARBA00004141"/>
    </source>
</evidence>
<comment type="cofactor">
    <cofactor evidence="8">
        <name>Zn(2+)</name>
        <dbReference type="ChEBI" id="CHEBI:29105"/>
    </cofactor>
</comment>
<keyword evidence="11" id="KW-1185">Reference proteome</keyword>
<keyword evidence="3 9" id="KW-0812">Transmembrane</keyword>
<keyword evidence="6 9" id="KW-0472">Membrane</keyword>
<sequence>MGHHNIQYAGDATSNNGAWSPPTSRANFCEEDYIVSFYLAEFINSLTNIAYIYFAFCAMYPSGPSIRLSSPKVDFMSLSLLILGIGSFLFHATLRQTLEFADEFSMLGLTWSMLQAGLTTRQPRARARLITVTLAVAYLSFSTFYLWSAKIIYQVFAFTGALLGVLFRSQYVFHFARPSLPEAKRRDWNRRTWKALGVCVFGYLLWTIDLEHCAELRAVRARVGLPWAWLFEFHGWWHILTAVGASQAMEVAREVRREVEKEERGVDKSK</sequence>
<dbReference type="EMBL" id="MU857907">
    <property type="protein sequence ID" value="KAK4243032.1"/>
    <property type="molecule type" value="Genomic_DNA"/>
</dbReference>
<feature type="transmembrane region" description="Helical" evidence="9">
    <location>
        <begin position="151"/>
        <end position="171"/>
    </location>
</feature>
<dbReference type="GO" id="GO:0046872">
    <property type="term" value="F:metal ion binding"/>
    <property type="evidence" value="ECO:0007669"/>
    <property type="project" value="UniProtKB-KW"/>
</dbReference>
<evidence type="ECO:0000313" key="10">
    <source>
        <dbReference type="EMBL" id="KAK4243032.1"/>
    </source>
</evidence>
<evidence type="ECO:0000256" key="9">
    <source>
        <dbReference type="SAM" id="Phobius"/>
    </source>
</evidence>
<feature type="binding site" evidence="7">
    <location>
        <position position="30"/>
    </location>
    <ligand>
        <name>Ca(2+)</name>
        <dbReference type="ChEBI" id="CHEBI:29108"/>
    </ligand>
</feature>
<dbReference type="AlphaFoldDB" id="A0AAN7HF80"/>
<feature type="binding site" evidence="8">
    <location>
        <position position="238"/>
    </location>
    <ligand>
        <name>Zn(2+)</name>
        <dbReference type="ChEBI" id="CHEBI:29105"/>
        <note>catalytic</note>
    </ligand>
</feature>
<proteinExistence type="inferred from homology"/>
<feature type="binding site" evidence="8">
    <location>
        <position position="234"/>
    </location>
    <ligand>
        <name>Zn(2+)</name>
        <dbReference type="ChEBI" id="CHEBI:29105"/>
        <note>catalytic</note>
    </ligand>
</feature>
<feature type="transmembrane region" description="Helical" evidence="9">
    <location>
        <begin position="192"/>
        <end position="208"/>
    </location>
</feature>
<comment type="caution">
    <text evidence="10">The sequence shown here is derived from an EMBL/GenBank/DDBJ whole genome shotgun (WGS) entry which is preliminary data.</text>
</comment>
<keyword evidence="4" id="KW-0378">Hydrolase</keyword>
<keyword evidence="7" id="KW-0106">Calcium</keyword>
<evidence type="ECO:0000256" key="6">
    <source>
        <dbReference type="ARBA" id="ARBA00023136"/>
    </source>
</evidence>
<dbReference type="InterPro" id="IPR008901">
    <property type="entry name" value="ACER"/>
</dbReference>
<dbReference type="GO" id="GO:0005789">
    <property type="term" value="C:endoplasmic reticulum membrane"/>
    <property type="evidence" value="ECO:0007669"/>
    <property type="project" value="TreeGrafter"/>
</dbReference>
<comment type="similarity">
    <text evidence="2">Belongs to the alkaline ceramidase family.</text>
</comment>
<keyword evidence="8" id="KW-0862">Zinc</keyword>
<accession>A0AAN7HF80</accession>
<dbReference type="Pfam" id="PF05875">
    <property type="entry name" value="Ceramidase"/>
    <property type="match status" value="1"/>
</dbReference>
<comment type="subcellular location">
    <subcellularLocation>
        <location evidence="1">Membrane</location>
        <topology evidence="1">Multi-pass membrane protein</topology>
    </subcellularLocation>
</comment>
<feature type="transmembrane region" description="Helical" evidence="9">
    <location>
        <begin position="73"/>
        <end position="92"/>
    </location>
</feature>
<feature type="transmembrane region" description="Helical" evidence="9">
    <location>
        <begin position="42"/>
        <end position="61"/>
    </location>
</feature>
<dbReference type="PANTHER" id="PTHR46187">
    <property type="entry name" value="ALKALINE CERAMIDASE 3"/>
    <property type="match status" value="1"/>
</dbReference>
<keyword evidence="5 9" id="KW-1133">Transmembrane helix</keyword>
<reference evidence="10" key="1">
    <citation type="journal article" date="2023" name="Mol. Phylogenet. Evol.">
        <title>Genome-scale phylogeny and comparative genomics of the fungal order Sordariales.</title>
        <authorList>
            <person name="Hensen N."/>
            <person name="Bonometti L."/>
            <person name="Westerberg I."/>
            <person name="Brannstrom I.O."/>
            <person name="Guillou S."/>
            <person name="Cros-Aarteil S."/>
            <person name="Calhoun S."/>
            <person name="Haridas S."/>
            <person name="Kuo A."/>
            <person name="Mondo S."/>
            <person name="Pangilinan J."/>
            <person name="Riley R."/>
            <person name="LaButti K."/>
            <person name="Andreopoulos B."/>
            <person name="Lipzen A."/>
            <person name="Chen C."/>
            <person name="Yan M."/>
            <person name="Daum C."/>
            <person name="Ng V."/>
            <person name="Clum A."/>
            <person name="Steindorff A."/>
            <person name="Ohm R.A."/>
            <person name="Martin F."/>
            <person name="Silar P."/>
            <person name="Natvig D.O."/>
            <person name="Lalanne C."/>
            <person name="Gautier V."/>
            <person name="Ament-Velasquez S.L."/>
            <person name="Kruys A."/>
            <person name="Hutchinson M.I."/>
            <person name="Powell A.J."/>
            <person name="Barry K."/>
            <person name="Miller A.N."/>
            <person name="Grigoriev I.V."/>
            <person name="Debuchy R."/>
            <person name="Gladieux P."/>
            <person name="Hiltunen Thoren M."/>
            <person name="Johannesson H."/>
        </authorList>
    </citation>
    <scope>NUCLEOTIDE SEQUENCE</scope>
    <source>
        <strain evidence="10">CBS 359.72</strain>
    </source>
</reference>
<evidence type="ECO:0000256" key="2">
    <source>
        <dbReference type="ARBA" id="ARBA00009780"/>
    </source>
</evidence>
<evidence type="ECO:0000256" key="5">
    <source>
        <dbReference type="ARBA" id="ARBA00022989"/>
    </source>
</evidence>
<dbReference type="GO" id="GO:0046514">
    <property type="term" value="P:ceramide catabolic process"/>
    <property type="evidence" value="ECO:0007669"/>
    <property type="project" value="TreeGrafter"/>
</dbReference>
<keyword evidence="7" id="KW-0479">Metal-binding</keyword>
<dbReference type="GO" id="GO:0046513">
    <property type="term" value="P:ceramide biosynthetic process"/>
    <property type="evidence" value="ECO:0007669"/>
    <property type="project" value="TreeGrafter"/>
</dbReference>
<dbReference type="PANTHER" id="PTHR46187:SF1">
    <property type="entry name" value="ALKALINE PHYTOCERAMIDASE"/>
    <property type="match status" value="1"/>
</dbReference>
<gene>
    <name evidence="10" type="ORF">C7999DRAFT_18549</name>
</gene>
<name>A0AAN7HF80_9PEZI</name>
<dbReference type="GO" id="GO:0016811">
    <property type="term" value="F:hydrolase activity, acting on carbon-nitrogen (but not peptide) bonds, in linear amides"/>
    <property type="evidence" value="ECO:0007669"/>
    <property type="project" value="InterPro"/>
</dbReference>
<organism evidence="10 11">
    <name type="scientific">Corynascus novoguineensis</name>
    <dbReference type="NCBI Taxonomy" id="1126955"/>
    <lineage>
        <taxon>Eukaryota</taxon>
        <taxon>Fungi</taxon>
        <taxon>Dikarya</taxon>
        <taxon>Ascomycota</taxon>
        <taxon>Pezizomycotina</taxon>
        <taxon>Sordariomycetes</taxon>
        <taxon>Sordariomycetidae</taxon>
        <taxon>Sordariales</taxon>
        <taxon>Chaetomiaceae</taxon>
        <taxon>Corynascus</taxon>
    </lineage>
</organism>